<comment type="caution">
    <text evidence="1">The sequence shown here is derived from an EMBL/GenBank/DDBJ whole genome shotgun (WGS) entry which is preliminary data.</text>
</comment>
<gene>
    <name evidence="1" type="ORF">LCGC14_0432900</name>
</gene>
<dbReference type="AlphaFoldDB" id="A0A0F9SMN7"/>
<evidence type="ECO:0000313" key="1">
    <source>
        <dbReference type="EMBL" id="KKN70265.1"/>
    </source>
</evidence>
<protein>
    <submittedName>
        <fullName evidence="1">Uncharacterized protein</fullName>
    </submittedName>
</protein>
<proteinExistence type="predicted"/>
<dbReference type="EMBL" id="LAZR01000407">
    <property type="protein sequence ID" value="KKN70265.1"/>
    <property type="molecule type" value="Genomic_DNA"/>
</dbReference>
<name>A0A0F9SMN7_9ZZZZ</name>
<sequence>MNELLKKVKDLENRYLGKKTEYHFLILESETDLEKKVAELETGLEIENKIIYLQVVNLCNSENVSQSM</sequence>
<organism evidence="1">
    <name type="scientific">marine sediment metagenome</name>
    <dbReference type="NCBI Taxonomy" id="412755"/>
    <lineage>
        <taxon>unclassified sequences</taxon>
        <taxon>metagenomes</taxon>
        <taxon>ecological metagenomes</taxon>
    </lineage>
</organism>
<reference evidence="1" key="1">
    <citation type="journal article" date="2015" name="Nature">
        <title>Complex archaea that bridge the gap between prokaryotes and eukaryotes.</title>
        <authorList>
            <person name="Spang A."/>
            <person name="Saw J.H."/>
            <person name="Jorgensen S.L."/>
            <person name="Zaremba-Niedzwiedzka K."/>
            <person name="Martijn J."/>
            <person name="Lind A.E."/>
            <person name="van Eijk R."/>
            <person name="Schleper C."/>
            <person name="Guy L."/>
            <person name="Ettema T.J."/>
        </authorList>
    </citation>
    <scope>NUCLEOTIDE SEQUENCE</scope>
</reference>
<accession>A0A0F9SMN7</accession>